<sequence>MSDTEIMDKSLREKGRGILADILIGFGDRVERISLSTRSGNVEIRQDIELALPSPSDQEEGAA</sequence>
<protein>
    <recommendedName>
        <fullName evidence="3">DUF2292 domain-containing protein</fullName>
    </recommendedName>
</protein>
<evidence type="ECO:0008006" key="3">
    <source>
        <dbReference type="Google" id="ProtNLM"/>
    </source>
</evidence>
<evidence type="ECO:0000313" key="2">
    <source>
        <dbReference type="Proteomes" id="UP001243757"/>
    </source>
</evidence>
<organism evidence="1 2">
    <name type="scientific">Pseudodonghicola flavimaris</name>
    <dbReference type="NCBI Taxonomy" id="3050036"/>
    <lineage>
        <taxon>Bacteria</taxon>
        <taxon>Pseudomonadati</taxon>
        <taxon>Pseudomonadota</taxon>
        <taxon>Alphaproteobacteria</taxon>
        <taxon>Rhodobacterales</taxon>
        <taxon>Paracoccaceae</taxon>
        <taxon>Pseudodonghicola</taxon>
    </lineage>
</organism>
<gene>
    <name evidence="1" type="ORF">QO033_02485</name>
</gene>
<comment type="caution">
    <text evidence="1">The sequence shown here is derived from an EMBL/GenBank/DDBJ whole genome shotgun (WGS) entry which is preliminary data.</text>
</comment>
<proteinExistence type="predicted"/>
<keyword evidence="2" id="KW-1185">Reference proteome</keyword>
<evidence type="ECO:0000313" key="1">
    <source>
        <dbReference type="EMBL" id="MDK3016524.1"/>
    </source>
</evidence>
<dbReference type="EMBL" id="JASNJD010000001">
    <property type="protein sequence ID" value="MDK3016524.1"/>
    <property type="molecule type" value="Genomic_DNA"/>
</dbReference>
<name>A0ABT7EW02_9RHOB</name>
<dbReference type="Proteomes" id="UP001243757">
    <property type="component" value="Unassembled WGS sequence"/>
</dbReference>
<accession>A0ABT7EW02</accession>
<reference evidence="1 2" key="1">
    <citation type="submission" date="2023-05" db="EMBL/GenBank/DDBJ databases">
        <title>Pseudodonghicola sp. nov.</title>
        <authorList>
            <person name="Huang J."/>
        </authorList>
    </citation>
    <scope>NUCLEOTIDE SEQUENCE [LARGE SCALE GENOMIC DNA]</scope>
    <source>
        <strain evidence="1 2">IC7</strain>
    </source>
</reference>
<dbReference type="RefSeq" id="WP_284479334.1">
    <property type="nucleotide sequence ID" value="NZ_JASNJD010000001.1"/>
</dbReference>